<dbReference type="InterPro" id="IPR011333">
    <property type="entry name" value="SKP1/BTB/POZ_sf"/>
</dbReference>
<gene>
    <name evidence="2" type="ORF">IFR04_005123</name>
</gene>
<evidence type="ECO:0000256" key="1">
    <source>
        <dbReference type="SAM" id="MobiDB-lite"/>
    </source>
</evidence>
<reference evidence="2" key="1">
    <citation type="submission" date="2021-02" db="EMBL/GenBank/DDBJ databases">
        <title>Genome sequence Cadophora malorum strain M34.</title>
        <authorList>
            <person name="Stefanovic E."/>
            <person name="Vu D."/>
            <person name="Scully C."/>
            <person name="Dijksterhuis J."/>
            <person name="Roader J."/>
            <person name="Houbraken J."/>
        </authorList>
    </citation>
    <scope>NUCLEOTIDE SEQUENCE</scope>
    <source>
        <strain evidence="2">M34</strain>
    </source>
</reference>
<dbReference type="AlphaFoldDB" id="A0A8H7TLI5"/>
<feature type="compositionally biased region" description="Polar residues" evidence="1">
    <location>
        <begin position="71"/>
        <end position="91"/>
    </location>
</feature>
<keyword evidence="3" id="KW-1185">Reference proteome</keyword>
<dbReference type="PANTHER" id="PTHR47843:SF5">
    <property type="entry name" value="BTB_POZ DOMAIN PROTEIN"/>
    <property type="match status" value="1"/>
</dbReference>
<dbReference type="PANTHER" id="PTHR47843">
    <property type="entry name" value="BTB DOMAIN-CONTAINING PROTEIN-RELATED"/>
    <property type="match status" value="1"/>
</dbReference>
<dbReference type="EMBL" id="JAFJYH010000060">
    <property type="protein sequence ID" value="KAG4421747.1"/>
    <property type="molecule type" value="Genomic_DNA"/>
</dbReference>
<dbReference type="Gene3D" id="3.30.710.10">
    <property type="entry name" value="Potassium Channel Kv1.1, Chain A"/>
    <property type="match status" value="1"/>
</dbReference>
<dbReference type="Proteomes" id="UP000664132">
    <property type="component" value="Unassembled WGS sequence"/>
</dbReference>
<evidence type="ECO:0008006" key="4">
    <source>
        <dbReference type="Google" id="ProtNLM"/>
    </source>
</evidence>
<dbReference type="OrthoDB" id="6359816at2759"/>
<organism evidence="2 3">
    <name type="scientific">Cadophora malorum</name>
    <dbReference type="NCBI Taxonomy" id="108018"/>
    <lineage>
        <taxon>Eukaryota</taxon>
        <taxon>Fungi</taxon>
        <taxon>Dikarya</taxon>
        <taxon>Ascomycota</taxon>
        <taxon>Pezizomycotina</taxon>
        <taxon>Leotiomycetes</taxon>
        <taxon>Helotiales</taxon>
        <taxon>Ploettnerulaceae</taxon>
        <taxon>Cadophora</taxon>
    </lineage>
</organism>
<accession>A0A8H7TLI5</accession>
<feature type="region of interest" description="Disordered" evidence="1">
    <location>
        <begin position="71"/>
        <end position="101"/>
    </location>
</feature>
<name>A0A8H7TLI5_9HELO</name>
<evidence type="ECO:0000313" key="3">
    <source>
        <dbReference type="Proteomes" id="UP000664132"/>
    </source>
</evidence>
<protein>
    <recommendedName>
        <fullName evidence="4">BTB domain-containing protein</fullName>
    </recommendedName>
</protein>
<comment type="caution">
    <text evidence="2">The sequence shown here is derived from an EMBL/GenBank/DDBJ whole genome shotgun (WGS) entry which is preliminary data.</text>
</comment>
<proteinExistence type="predicted"/>
<evidence type="ECO:0000313" key="2">
    <source>
        <dbReference type="EMBL" id="KAG4421747.1"/>
    </source>
</evidence>
<sequence>MQMQRFAARARFLRYGTKLIKCWCRWLLKGQAYRIQEAILRNIELPNDEVPGVAAMLRYLYTGDYFDEAGRSNSPTSGMQISTSRSASPQPESEKMPADESDDGFQLLFDVKVYITADIYDISRLKSIAKEKFEKASTTW</sequence>